<evidence type="ECO:0000313" key="1">
    <source>
        <dbReference type="EMBL" id="CAL5002076.1"/>
    </source>
</evidence>
<protein>
    <submittedName>
        <fullName evidence="1">Uncharacterized protein</fullName>
    </submittedName>
</protein>
<organism evidence="1 2">
    <name type="scientific">Urochloa decumbens</name>
    <dbReference type="NCBI Taxonomy" id="240449"/>
    <lineage>
        <taxon>Eukaryota</taxon>
        <taxon>Viridiplantae</taxon>
        <taxon>Streptophyta</taxon>
        <taxon>Embryophyta</taxon>
        <taxon>Tracheophyta</taxon>
        <taxon>Spermatophyta</taxon>
        <taxon>Magnoliopsida</taxon>
        <taxon>Liliopsida</taxon>
        <taxon>Poales</taxon>
        <taxon>Poaceae</taxon>
        <taxon>PACMAD clade</taxon>
        <taxon>Panicoideae</taxon>
        <taxon>Panicodae</taxon>
        <taxon>Paniceae</taxon>
        <taxon>Melinidinae</taxon>
        <taxon>Urochloa</taxon>
    </lineage>
</organism>
<dbReference type="EMBL" id="OZ075136">
    <property type="protein sequence ID" value="CAL5002076.1"/>
    <property type="molecule type" value="Genomic_DNA"/>
</dbReference>
<sequence length="209" mass="23221">MEVLRIKPLDGAYGYLRWKESVLLGLNIAGVAHVLSDDPPPPSPARDVARGAAELASAAAAKKQWTRDDAVCRGHILRALSDRLLPVYTRHGTGRAVWEAVARTYEPDPHSWALKLEELEFGKDETLLERLARAEALVIAGSRRRSGPPPDECTLARMVALKLQGELASGAVRKGDRLTMDWVWRECQDNEACTSALRIHEINTRQRRA</sequence>
<name>A0ABC9BMC4_9POAL</name>
<reference evidence="1 2" key="2">
    <citation type="submission" date="2024-10" db="EMBL/GenBank/DDBJ databases">
        <authorList>
            <person name="Ryan C."/>
        </authorList>
    </citation>
    <scope>NUCLEOTIDE SEQUENCE [LARGE SCALE GENOMIC DNA]</scope>
</reference>
<reference evidence="2" key="1">
    <citation type="submission" date="2024-06" db="EMBL/GenBank/DDBJ databases">
        <authorList>
            <person name="Ryan C."/>
        </authorList>
    </citation>
    <scope>NUCLEOTIDE SEQUENCE [LARGE SCALE GENOMIC DNA]</scope>
</reference>
<proteinExistence type="predicted"/>
<evidence type="ECO:0000313" key="2">
    <source>
        <dbReference type="Proteomes" id="UP001497457"/>
    </source>
</evidence>
<keyword evidence="2" id="KW-1185">Reference proteome</keyword>
<dbReference type="AlphaFoldDB" id="A0ABC9BMC4"/>
<accession>A0ABC9BMC4</accession>
<dbReference type="Proteomes" id="UP001497457">
    <property type="component" value="Chromosome 26rd"/>
</dbReference>
<gene>
    <name evidence="1" type="ORF">URODEC1_LOCUS65775</name>
</gene>